<reference evidence="2" key="1">
    <citation type="submission" date="2023-06" db="EMBL/GenBank/DDBJ databases">
        <title>Genomic analysis of the entomopathogenic nematode Steinernema hermaphroditum.</title>
        <authorList>
            <person name="Schwarz E.M."/>
            <person name="Heppert J.K."/>
            <person name="Baniya A."/>
            <person name="Schwartz H.T."/>
            <person name="Tan C.-H."/>
            <person name="Antoshechkin I."/>
            <person name="Sternberg P.W."/>
            <person name="Goodrich-Blair H."/>
            <person name="Dillman A.R."/>
        </authorList>
    </citation>
    <scope>NUCLEOTIDE SEQUENCE</scope>
    <source>
        <strain evidence="2">PS9179</strain>
        <tissue evidence="2">Whole animal</tissue>
    </source>
</reference>
<dbReference type="EMBL" id="JAUCMV010000005">
    <property type="protein sequence ID" value="KAK0399848.1"/>
    <property type="molecule type" value="Genomic_DNA"/>
</dbReference>
<dbReference type="AlphaFoldDB" id="A0AA39H5X9"/>
<accession>A0AA39H5X9</accession>
<dbReference type="Proteomes" id="UP001175271">
    <property type="component" value="Unassembled WGS sequence"/>
</dbReference>
<comment type="caution">
    <text evidence="2">The sequence shown here is derived from an EMBL/GenBank/DDBJ whole genome shotgun (WGS) entry which is preliminary data.</text>
</comment>
<name>A0AA39H5X9_9BILA</name>
<keyword evidence="3" id="KW-1185">Reference proteome</keyword>
<protein>
    <submittedName>
        <fullName evidence="2">Uncharacterized protein</fullName>
    </submittedName>
</protein>
<organism evidence="2 3">
    <name type="scientific">Steinernema hermaphroditum</name>
    <dbReference type="NCBI Taxonomy" id="289476"/>
    <lineage>
        <taxon>Eukaryota</taxon>
        <taxon>Metazoa</taxon>
        <taxon>Ecdysozoa</taxon>
        <taxon>Nematoda</taxon>
        <taxon>Chromadorea</taxon>
        <taxon>Rhabditida</taxon>
        <taxon>Tylenchina</taxon>
        <taxon>Panagrolaimomorpha</taxon>
        <taxon>Strongyloidoidea</taxon>
        <taxon>Steinernematidae</taxon>
        <taxon>Steinernema</taxon>
    </lineage>
</organism>
<evidence type="ECO:0000313" key="2">
    <source>
        <dbReference type="EMBL" id="KAK0399848.1"/>
    </source>
</evidence>
<feature type="compositionally biased region" description="Basic and acidic residues" evidence="1">
    <location>
        <begin position="84"/>
        <end position="95"/>
    </location>
</feature>
<sequence>MSKQPHIKPDFDTDVLWRPPRMSSHLANQRTASTDSADYDPERRASISSMGEPRRRFSITEMFFGSSPPAAGAMPYQQQGMAEGQKDEKAQQSVTKDPRFKEILKHQRHILGDADQF</sequence>
<feature type="compositionally biased region" description="Polar residues" evidence="1">
    <location>
        <begin position="25"/>
        <end position="36"/>
    </location>
</feature>
<gene>
    <name evidence="2" type="ORF">QR680_003246</name>
</gene>
<proteinExistence type="predicted"/>
<evidence type="ECO:0000256" key="1">
    <source>
        <dbReference type="SAM" id="MobiDB-lite"/>
    </source>
</evidence>
<evidence type="ECO:0000313" key="3">
    <source>
        <dbReference type="Proteomes" id="UP001175271"/>
    </source>
</evidence>
<feature type="region of interest" description="Disordered" evidence="1">
    <location>
        <begin position="1"/>
        <end position="95"/>
    </location>
</feature>